<keyword evidence="4" id="KW-0067">ATP-binding</keyword>
<dbReference type="PANTHER" id="PTHR28629">
    <property type="entry name" value="TRIOKINASE/FMN CYCLASE"/>
    <property type="match status" value="1"/>
</dbReference>
<feature type="domain" description="DhaK" evidence="5">
    <location>
        <begin position="7"/>
        <end position="330"/>
    </location>
</feature>
<proteinExistence type="predicted"/>
<dbReference type="AlphaFoldDB" id="A0A0P9GRX5"/>
<gene>
    <name evidence="6" type="ORF">AN477_10470</name>
</gene>
<dbReference type="SUPFAM" id="SSF82549">
    <property type="entry name" value="DAK1/DegV-like"/>
    <property type="match status" value="1"/>
</dbReference>
<dbReference type="FunFam" id="3.40.50.10440:FF:000001">
    <property type="entry name" value="Dihydroxyacetone kinase, DhaK subunit"/>
    <property type="match status" value="1"/>
</dbReference>
<keyword evidence="3 6" id="KW-0418">Kinase</keyword>
<comment type="caution">
    <text evidence="6">The sequence shown here is derived from an EMBL/GenBank/DDBJ whole genome shotgun (WGS) entry which is preliminary data.</text>
</comment>
<dbReference type="PANTHER" id="PTHR28629:SF4">
    <property type="entry name" value="TRIOKINASE_FMN CYCLASE"/>
    <property type="match status" value="1"/>
</dbReference>
<dbReference type="Gene3D" id="3.30.1180.20">
    <property type="entry name" value="Dihydroxyacetone kinase, domain 2"/>
    <property type="match status" value="1"/>
</dbReference>
<evidence type="ECO:0000256" key="4">
    <source>
        <dbReference type="ARBA" id="ARBA00022840"/>
    </source>
</evidence>
<dbReference type="Pfam" id="PF02733">
    <property type="entry name" value="Dak1"/>
    <property type="match status" value="1"/>
</dbReference>
<dbReference type="STRING" id="471514.AN477_10470"/>
<name>A0A0P9GRX5_9BACL</name>
<evidence type="ECO:0000256" key="2">
    <source>
        <dbReference type="ARBA" id="ARBA00022741"/>
    </source>
</evidence>
<dbReference type="PATRIC" id="fig|471514.4.peg.5151"/>
<sequence length="332" mass="35414">MKKILNHPDDFVDESISGILLAHSNFLTPVEGEPRAIIRKDAPVQGKVAIATGGGYGHLPVFLGYVGEGMADGVSVGNVFTSPSADAMFEVTKAIDGGAGVLYLYGNYFGDKMNFDYAAELAADEGIRVETVRVSDDVASAPFESKDKRRGVAGLFFVYKIAGACAEAGASLDEVKRVAEQALESVRTMGVGLAPCIIPASGKPTFEIGADEVELGIGIHGEPGIQKQQLATANEIIAQLLEHLVSDLNVKSGDEVCVLVNGTGSTPLEELYIAYKEVHEWLAKKGIQIYRPFVGEYATSLEMAGLSLSLLKMNDSLKPFMDAPARTPFIRL</sequence>
<dbReference type="FunFam" id="3.30.1180.20:FF:000001">
    <property type="entry name" value="Dihydroxyacetone kinase 1"/>
    <property type="match status" value="1"/>
</dbReference>
<dbReference type="OrthoDB" id="9806345at2"/>
<dbReference type="GO" id="GO:0005829">
    <property type="term" value="C:cytosol"/>
    <property type="evidence" value="ECO:0007669"/>
    <property type="project" value="TreeGrafter"/>
</dbReference>
<dbReference type="GO" id="GO:0005524">
    <property type="term" value="F:ATP binding"/>
    <property type="evidence" value="ECO:0007669"/>
    <property type="project" value="UniProtKB-KW"/>
</dbReference>
<accession>A0A0P9GRX5</accession>
<organism evidence="6 7">
    <name type="scientific">Alicyclobacillus ferrooxydans</name>
    <dbReference type="NCBI Taxonomy" id="471514"/>
    <lineage>
        <taxon>Bacteria</taxon>
        <taxon>Bacillati</taxon>
        <taxon>Bacillota</taxon>
        <taxon>Bacilli</taxon>
        <taxon>Bacillales</taxon>
        <taxon>Alicyclobacillaceae</taxon>
        <taxon>Alicyclobacillus</taxon>
    </lineage>
</organism>
<keyword evidence="1" id="KW-0808">Transferase</keyword>
<keyword evidence="7" id="KW-1185">Reference proteome</keyword>
<dbReference type="PROSITE" id="PS51481">
    <property type="entry name" value="DHAK"/>
    <property type="match status" value="1"/>
</dbReference>
<evidence type="ECO:0000256" key="3">
    <source>
        <dbReference type="ARBA" id="ARBA00022777"/>
    </source>
</evidence>
<evidence type="ECO:0000313" key="7">
    <source>
        <dbReference type="Proteomes" id="UP000050482"/>
    </source>
</evidence>
<evidence type="ECO:0000313" key="6">
    <source>
        <dbReference type="EMBL" id="KPV43798.1"/>
    </source>
</evidence>
<reference evidence="6 7" key="1">
    <citation type="submission" date="2015-09" db="EMBL/GenBank/DDBJ databases">
        <title>Draft genome sequence of Alicyclobacillus ferrooxydans DSM 22381.</title>
        <authorList>
            <person name="Hemp J."/>
        </authorList>
    </citation>
    <scope>NUCLEOTIDE SEQUENCE [LARGE SCALE GENOMIC DNA]</scope>
    <source>
        <strain evidence="6 7">TC-34</strain>
    </source>
</reference>
<dbReference type="EMBL" id="LJCO01000045">
    <property type="protein sequence ID" value="KPV43798.1"/>
    <property type="molecule type" value="Genomic_DNA"/>
</dbReference>
<protein>
    <submittedName>
        <fullName evidence="6">Dihydroxyacetone kinase</fullName>
    </submittedName>
</protein>
<dbReference type="GO" id="GO:0004371">
    <property type="term" value="F:glycerone kinase activity"/>
    <property type="evidence" value="ECO:0007669"/>
    <property type="project" value="InterPro"/>
</dbReference>
<dbReference type="GO" id="GO:0019563">
    <property type="term" value="P:glycerol catabolic process"/>
    <property type="evidence" value="ECO:0007669"/>
    <property type="project" value="TreeGrafter"/>
</dbReference>
<dbReference type="Proteomes" id="UP000050482">
    <property type="component" value="Unassembled WGS sequence"/>
</dbReference>
<dbReference type="InterPro" id="IPR004006">
    <property type="entry name" value="DhaK_dom"/>
</dbReference>
<evidence type="ECO:0000259" key="5">
    <source>
        <dbReference type="PROSITE" id="PS51481"/>
    </source>
</evidence>
<dbReference type="Gene3D" id="3.40.50.10440">
    <property type="entry name" value="Dihydroxyacetone kinase, domain 1"/>
    <property type="match status" value="1"/>
</dbReference>
<dbReference type="InterPro" id="IPR050861">
    <property type="entry name" value="Dihydroxyacetone_Kinase"/>
</dbReference>
<keyword evidence="2" id="KW-0547">Nucleotide-binding</keyword>
<evidence type="ECO:0000256" key="1">
    <source>
        <dbReference type="ARBA" id="ARBA00022679"/>
    </source>
</evidence>
<dbReference type="RefSeq" id="WP_054969105.1">
    <property type="nucleotide sequence ID" value="NZ_LJCO01000045.1"/>
</dbReference>